<evidence type="ECO:0000256" key="3">
    <source>
        <dbReference type="SAM" id="SignalP"/>
    </source>
</evidence>
<dbReference type="EMBL" id="CP129675">
    <property type="protein sequence ID" value="XDS46773.1"/>
    <property type="molecule type" value="Genomic_DNA"/>
</dbReference>
<dbReference type="GO" id="GO:0016787">
    <property type="term" value="F:hydrolase activity"/>
    <property type="evidence" value="ECO:0007669"/>
    <property type="project" value="InterPro"/>
</dbReference>
<dbReference type="KEGG" id="bfk:QN062_05365"/>
<feature type="compositionally biased region" description="Low complexity" evidence="1">
    <location>
        <begin position="549"/>
        <end position="561"/>
    </location>
</feature>
<evidence type="ECO:0000256" key="1">
    <source>
        <dbReference type="SAM" id="MobiDB-lite"/>
    </source>
</evidence>
<feature type="compositionally biased region" description="Polar residues" evidence="1">
    <location>
        <begin position="1704"/>
        <end position="1713"/>
    </location>
</feature>
<feature type="transmembrane region" description="Helical" evidence="2">
    <location>
        <begin position="1725"/>
        <end position="1744"/>
    </location>
</feature>
<feature type="chain" id="PRO_5044175382" evidence="3">
    <location>
        <begin position="36"/>
        <end position="1754"/>
    </location>
</feature>
<feature type="signal peptide" evidence="3">
    <location>
        <begin position="1"/>
        <end position="35"/>
    </location>
</feature>
<feature type="domain" description="LTD" evidence="4">
    <location>
        <begin position="36"/>
        <end position="199"/>
    </location>
</feature>
<dbReference type="PROSITE" id="PS51841">
    <property type="entry name" value="LTD"/>
    <property type="match status" value="2"/>
</dbReference>
<feature type="region of interest" description="Disordered" evidence="1">
    <location>
        <begin position="529"/>
        <end position="569"/>
    </location>
</feature>
<dbReference type="PANTHER" id="PTHR43143">
    <property type="entry name" value="METALLOPHOSPHOESTERASE, CALCINEURIN SUPERFAMILY"/>
    <property type="match status" value="1"/>
</dbReference>
<dbReference type="Gene3D" id="3.60.21.10">
    <property type="match status" value="1"/>
</dbReference>
<feature type="region of interest" description="Disordered" evidence="1">
    <location>
        <begin position="1658"/>
        <end position="1713"/>
    </location>
</feature>
<sequence>MREKRMRYGGMKVVSVLIASVMALTAGLVAKPAAAESSQASITGAMPVVMTELAVKTANGSFTDANGVKQSVNIGEFIELTNVSEKPVSVSDLSLTYNGVDWTPEAFDAAAGGNAQNPQIPAKGSVVLWDNYANVTAEGISPALSTDADFNAFWKDRTQNDPQLVMNSTLFTISKGAGMSNTSQRTLVLTQRSTHATNSVSYSTSGDTDTTINYAYDEQGIGTLSINNAATPGTTVEGQIPASWPQTSARKIVLTDVSDAPATANDSDAIKLAVKASSSDGLDSIGSVRLYTKTNVDASFADSSFDGNRSSDEWVFTIPAGKLTGKTSISYEFVATDVDGVQTVGEGATIALSAKPANEYDKATVPLVITEIAPDTANVGGADGYEFIEVTNIANRTIDFSNNYSLYYSYPEQGDSGDVEWPAVQNDITIPAGTSIVFWIKNGPNDQMTAADFNKNFGLAADKALVLGTNLFEISSAGMANNSARMLKIETKTKTLISSASYPDNASTNLTGSTHSLQYVYSAGQNETKLGRSDQAPTPGSVQDDDIRATPYSYPAAPSAPDVKDNTPTSFGSDEDLAFSFDITSKVALNRVSLFIRHAGEKTYTSHNLTKPAGSDTYGYTENKIDLIGVKDVDYYLEISDGINPVFTETAKSIVNTDFSDAKVRLNVQEGQFLRGKVTLRATGTSSSDLPKMSVDSQAIDSSDVSGSLESEPYIAAEITQTDIFFFNSFTTKTVITGTPTEDDWKDNVIGSFDDGTYGDTQTVSFPVPLEQIHDNTLSLYMNSGTKSSATDILDDQGNVNTENADNYLASNIRLVLPDGTHLKVSKAVAAVSPGATGTVTEKDVTDEVANAQSSIKIGDSSGQYEYIRLDFTIDPSSVMSSQYSWDTSKVTDGEHDVEAHAQAGEAKSQVIVDNTKPSIEPEISADASASNTLRGNIVINASASDATSGIPAADETGALSATLTDGSGEAKSITLPYKTASAGLAAGLHTVAFTVSDKAGNEATKSVSFMTYAENPTIVATDSVDGSATSDPKLSVTAQGNPGDELNVKFYAGEEYKPGNSKQVSVAAGITTQSGLATSTVGEAVSASDAAKLDDADGKVVTTTATDNGFPYQSFTVSIPDAIAKDADATTTLHWSGTAEANADIYAFVKNTATGAWDKVSRVCADEDGKVSIAQNVVNKDHVADNQMSVVVQNGAGYASGNLSDDASSENTNPNGLKSPESATTSTIDGADGNPVVTMNDDAISQEATARSDYDFTFAWESDTQYYNANYDDDGYYQHQENIHNWLINNRKAMNIQYLFHTGDIVDDADIQAQWDRADAQYKKLDDANFPYGVLAGNHDVDHKDENYVNFSKNFGESRYDSNPWYGGSFEDNRGHYDLISAGGIDFIVVSVGWGVEQDEIDWTNQILAQYPNRVAILNFHEYLLASGGLGLIPQEIYKQVVIPNKNVKMVFSGHYHSAQKTVSRIDSDGDGKPDRNVLNLLFDYQALDEGGMGFLRLMHVNTQNGTMEVRTYSPSLQKYGSQTVASSSFKPSDEEFTVDLSELGIKPRTAQNSEKRISTDEFAADLQGSTLIASANAVSQTRHVSQEKLGLVRGLASGVESLSEQTADTENGLPLTAEVSWKNASVGTHGWYAVVSNQYGGTVTSPVSYVQAVEKKAPADGGSQGSDNQGSDSHADDTTGDEGNGGSPGGSHVADGNDTPDSKTQTGSTESVYKGDKLVKTGVNVSIVALAVMMMAACGAALKRLTWKMGKR</sequence>
<dbReference type="Pfam" id="PF00149">
    <property type="entry name" value="Metallophos"/>
    <property type="match status" value="1"/>
</dbReference>
<evidence type="ECO:0000259" key="4">
    <source>
        <dbReference type="PROSITE" id="PS51841"/>
    </source>
</evidence>
<evidence type="ECO:0000313" key="5">
    <source>
        <dbReference type="EMBL" id="XDS46773.1"/>
    </source>
</evidence>
<keyword evidence="3" id="KW-0732">Signal</keyword>
<organism evidence="7">
    <name type="scientific">Bifidobacterium fermentum</name>
    <dbReference type="NCBI Taxonomy" id="3059035"/>
    <lineage>
        <taxon>Bacteria</taxon>
        <taxon>Bacillati</taxon>
        <taxon>Actinomycetota</taxon>
        <taxon>Actinomycetes</taxon>
        <taxon>Bifidobacteriales</taxon>
        <taxon>Bifidobacteriaceae</taxon>
        <taxon>Bifidobacterium</taxon>
    </lineage>
</organism>
<evidence type="ECO:0000256" key="2">
    <source>
        <dbReference type="SAM" id="Phobius"/>
    </source>
</evidence>
<keyword evidence="2" id="KW-1133">Transmembrane helix</keyword>
<keyword evidence="2" id="KW-0472">Membrane</keyword>
<dbReference type="EMBL" id="CP129683">
    <property type="protein sequence ID" value="XDS49848.1"/>
    <property type="molecule type" value="Genomic_DNA"/>
</dbReference>
<dbReference type="InterPro" id="IPR029052">
    <property type="entry name" value="Metallo-depent_PP-like"/>
</dbReference>
<dbReference type="InterPro" id="IPR004843">
    <property type="entry name" value="Calcineurin-like_PHP"/>
</dbReference>
<proteinExistence type="predicted"/>
<dbReference type="RefSeq" id="WP_369340819.1">
    <property type="nucleotide sequence ID" value="NZ_CP129675.1"/>
</dbReference>
<keyword evidence="2" id="KW-0812">Transmembrane</keyword>
<evidence type="ECO:0000313" key="6">
    <source>
        <dbReference type="EMBL" id="XDS48520.1"/>
    </source>
</evidence>
<accession>A0AB39ULT8</accession>
<feature type="domain" description="LTD" evidence="4">
    <location>
        <begin position="346"/>
        <end position="556"/>
    </location>
</feature>
<evidence type="ECO:0000313" key="7">
    <source>
        <dbReference type="EMBL" id="XDS49848.1"/>
    </source>
</evidence>
<protein>
    <submittedName>
        <fullName evidence="7">Metallophosphoesterase</fullName>
    </submittedName>
</protein>
<reference evidence="7" key="1">
    <citation type="submission" date="2023-07" db="EMBL/GenBank/DDBJ databases">
        <title>Bifidobacterium aquikefiriaerophilum sp. nov. and Bifidobacterium eccum sp. nov., isolated from water kefir.</title>
        <authorList>
            <person name="Breselge S."/>
            <person name="Bellassi P."/>
            <person name="Barcenilla C."/>
            <person name="Alvarez-Ordonez A."/>
            <person name="Morelli L."/>
            <person name="Cotter P.D."/>
        </authorList>
    </citation>
    <scope>NUCLEOTIDE SEQUENCE</scope>
    <source>
        <strain evidence="7">WK012_4_13</strain>
        <strain evidence="6">WK013_4_14</strain>
        <strain evidence="5">WK048_4_13</strain>
    </source>
</reference>
<name>A0AB39ULT8_9BIFI</name>
<dbReference type="InterPro" id="IPR001322">
    <property type="entry name" value="Lamin_tail_dom"/>
</dbReference>
<gene>
    <name evidence="7" type="ORF">QN062_05365</name>
    <name evidence="6" type="ORF">QN216_09375</name>
    <name evidence="5" type="ORF">QN217_01090</name>
</gene>
<feature type="region of interest" description="Disordered" evidence="1">
    <location>
        <begin position="1200"/>
        <end position="1235"/>
    </location>
</feature>
<dbReference type="InterPro" id="IPR051918">
    <property type="entry name" value="STPP_CPPED1"/>
</dbReference>
<dbReference type="EMBL" id="CP129682">
    <property type="protein sequence ID" value="XDS48520.1"/>
    <property type="molecule type" value="Genomic_DNA"/>
</dbReference>
<feature type="compositionally biased region" description="Polar residues" evidence="1">
    <location>
        <begin position="1202"/>
        <end position="1229"/>
    </location>
</feature>
<dbReference type="PANTHER" id="PTHR43143:SF5">
    <property type="entry name" value="SECRETED PROTEIN"/>
    <property type="match status" value="1"/>
</dbReference>
<dbReference type="SUPFAM" id="SSF56300">
    <property type="entry name" value="Metallo-dependent phosphatases"/>
    <property type="match status" value="1"/>
</dbReference>